<dbReference type="Proteomes" id="UP000422108">
    <property type="component" value="Chromosome"/>
</dbReference>
<dbReference type="InterPro" id="IPR002514">
    <property type="entry name" value="Transposase_8"/>
</dbReference>
<accession>A0A5K8AB77</accession>
<name>A0A5K8AB77_9BACT</name>
<organism evidence="1 2">
    <name type="scientific">Desulfosarcina ovata subsp. ovata</name>
    <dbReference type="NCBI Taxonomy" id="2752305"/>
    <lineage>
        <taxon>Bacteria</taxon>
        <taxon>Pseudomonadati</taxon>
        <taxon>Thermodesulfobacteriota</taxon>
        <taxon>Desulfobacteria</taxon>
        <taxon>Desulfobacterales</taxon>
        <taxon>Desulfosarcinaceae</taxon>
        <taxon>Desulfosarcina</taxon>
    </lineage>
</organism>
<dbReference type="GO" id="GO:0043565">
    <property type="term" value="F:sequence-specific DNA binding"/>
    <property type="evidence" value="ECO:0007669"/>
    <property type="project" value="InterPro"/>
</dbReference>
<evidence type="ECO:0000313" key="1">
    <source>
        <dbReference type="EMBL" id="BBO89294.1"/>
    </source>
</evidence>
<proteinExistence type="predicted"/>
<evidence type="ECO:0000313" key="2">
    <source>
        <dbReference type="Proteomes" id="UP000422108"/>
    </source>
</evidence>
<dbReference type="EMBL" id="AP021879">
    <property type="protein sequence ID" value="BBO89294.1"/>
    <property type="molecule type" value="Genomic_DNA"/>
</dbReference>
<sequence>MGKIRRNQSAAFKAKVALEAIKKEKTIAQLSSEFGVHPNQITQWRKQLDFNCEAMRAFGALMRSKPFEMNRSDGNQ</sequence>
<dbReference type="RefSeq" id="WP_155310515.1">
    <property type="nucleotide sequence ID" value="NZ_AP021879.1"/>
</dbReference>
<dbReference type="GO" id="GO:0004803">
    <property type="term" value="F:transposase activity"/>
    <property type="evidence" value="ECO:0007669"/>
    <property type="project" value="InterPro"/>
</dbReference>
<dbReference type="SUPFAM" id="SSF48295">
    <property type="entry name" value="TrpR-like"/>
    <property type="match status" value="1"/>
</dbReference>
<protein>
    <recommendedName>
        <fullName evidence="3">Transposase</fullName>
    </recommendedName>
</protein>
<keyword evidence="2" id="KW-1185">Reference proteome</keyword>
<dbReference type="GO" id="GO:0006313">
    <property type="term" value="P:DNA transposition"/>
    <property type="evidence" value="ECO:0007669"/>
    <property type="project" value="InterPro"/>
</dbReference>
<dbReference type="Pfam" id="PF01527">
    <property type="entry name" value="HTH_Tnp_1"/>
    <property type="match status" value="1"/>
</dbReference>
<dbReference type="AlphaFoldDB" id="A0A5K8AB77"/>
<reference evidence="1 2" key="1">
    <citation type="submission" date="2019-11" db="EMBL/GenBank/DDBJ databases">
        <title>Comparative genomics of hydrocarbon-degrading Desulfosarcina strains.</title>
        <authorList>
            <person name="Watanabe M."/>
            <person name="Kojima H."/>
            <person name="Fukui M."/>
        </authorList>
    </citation>
    <scope>NUCLEOTIDE SEQUENCE [LARGE SCALE GENOMIC DNA]</scope>
    <source>
        <strain evidence="2">oXyS1</strain>
    </source>
</reference>
<evidence type="ECO:0008006" key="3">
    <source>
        <dbReference type="Google" id="ProtNLM"/>
    </source>
</evidence>
<gene>
    <name evidence="1" type="ORF">DSCOOX_24740</name>
</gene>
<dbReference type="InterPro" id="IPR010921">
    <property type="entry name" value="Trp_repressor/repl_initiator"/>
</dbReference>